<accession>A0A7D9JE63</accession>
<dbReference type="AlphaFoldDB" id="A0A7D9JE63"/>
<protein>
    <submittedName>
        <fullName evidence="1">Uncharacterized protein</fullName>
    </submittedName>
</protein>
<gene>
    <name evidence="1" type="ORF">PACLA_8A001293</name>
</gene>
<evidence type="ECO:0000313" key="2">
    <source>
        <dbReference type="Proteomes" id="UP001152795"/>
    </source>
</evidence>
<dbReference type="EMBL" id="CACRXK020014962">
    <property type="protein sequence ID" value="CAB4027689.1"/>
    <property type="molecule type" value="Genomic_DNA"/>
</dbReference>
<proteinExistence type="predicted"/>
<reference evidence="1" key="1">
    <citation type="submission" date="2020-04" db="EMBL/GenBank/DDBJ databases">
        <authorList>
            <person name="Alioto T."/>
            <person name="Alioto T."/>
            <person name="Gomez Garrido J."/>
        </authorList>
    </citation>
    <scope>NUCLEOTIDE SEQUENCE</scope>
    <source>
        <strain evidence="1">A484AB</strain>
    </source>
</reference>
<sequence>MVSPASHCKPITRYKHSFLDRRCYEVPRQCYDTNTRYQDNATTLIRRCHEVPRQCYDTNTRYQDNATTLIRRCHEVPRQCYDTNCHE</sequence>
<name>A0A7D9JE63_PARCT</name>
<feature type="non-terminal residue" evidence="1">
    <location>
        <position position="87"/>
    </location>
</feature>
<keyword evidence="2" id="KW-1185">Reference proteome</keyword>
<evidence type="ECO:0000313" key="1">
    <source>
        <dbReference type="EMBL" id="CAB4027689.1"/>
    </source>
</evidence>
<dbReference type="Proteomes" id="UP001152795">
    <property type="component" value="Unassembled WGS sequence"/>
</dbReference>
<comment type="caution">
    <text evidence="1">The sequence shown here is derived from an EMBL/GenBank/DDBJ whole genome shotgun (WGS) entry which is preliminary data.</text>
</comment>
<organism evidence="1 2">
    <name type="scientific">Paramuricea clavata</name>
    <name type="common">Red gorgonian</name>
    <name type="synonym">Violescent sea-whip</name>
    <dbReference type="NCBI Taxonomy" id="317549"/>
    <lineage>
        <taxon>Eukaryota</taxon>
        <taxon>Metazoa</taxon>
        <taxon>Cnidaria</taxon>
        <taxon>Anthozoa</taxon>
        <taxon>Octocorallia</taxon>
        <taxon>Malacalcyonacea</taxon>
        <taxon>Plexauridae</taxon>
        <taxon>Paramuricea</taxon>
    </lineage>
</organism>